<evidence type="ECO:0000259" key="5">
    <source>
        <dbReference type="PROSITE" id="PS50931"/>
    </source>
</evidence>
<dbReference type="PANTHER" id="PTHR30419:SF2">
    <property type="entry name" value="LYSR FAMILY TRANSCRIPTIONAL REGULATOR"/>
    <property type="match status" value="1"/>
</dbReference>
<evidence type="ECO:0000313" key="6">
    <source>
        <dbReference type="EMBL" id="KRG74764.1"/>
    </source>
</evidence>
<dbReference type="SUPFAM" id="SSF53850">
    <property type="entry name" value="Periplasmic binding protein-like II"/>
    <property type="match status" value="1"/>
</dbReference>
<keyword evidence="4" id="KW-0804">Transcription</keyword>
<dbReference type="Gene3D" id="3.40.190.10">
    <property type="entry name" value="Periplasmic binding protein-like II"/>
    <property type="match status" value="2"/>
</dbReference>
<gene>
    <name evidence="6" type="ORF">ABB28_06625</name>
</gene>
<dbReference type="Pfam" id="PF00126">
    <property type="entry name" value="HTH_1"/>
    <property type="match status" value="1"/>
</dbReference>
<comment type="caution">
    <text evidence="6">The sequence shown here is derived from an EMBL/GenBank/DDBJ whole genome shotgun (WGS) entry which is preliminary data.</text>
</comment>
<keyword evidence="3" id="KW-0238">DNA-binding</keyword>
<dbReference type="EMBL" id="LDJK01000020">
    <property type="protein sequence ID" value="KRG74764.1"/>
    <property type="molecule type" value="Genomic_DNA"/>
</dbReference>
<dbReference type="InterPro" id="IPR050950">
    <property type="entry name" value="HTH-type_LysR_regulators"/>
</dbReference>
<dbReference type="Pfam" id="PF03466">
    <property type="entry name" value="LysR_substrate"/>
    <property type="match status" value="1"/>
</dbReference>
<dbReference type="Proteomes" id="UP000051386">
    <property type="component" value="Unassembled WGS sequence"/>
</dbReference>
<evidence type="ECO:0000256" key="2">
    <source>
        <dbReference type="ARBA" id="ARBA00023015"/>
    </source>
</evidence>
<dbReference type="RefSeq" id="WP_057507881.1">
    <property type="nucleotide sequence ID" value="NZ_DAMBRS010000019.1"/>
</dbReference>
<dbReference type="PROSITE" id="PS50931">
    <property type="entry name" value="HTH_LYSR"/>
    <property type="match status" value="1"/>
</dbReference>
<evidence type="ECO:0000313" key="7">
    <source>
        <dbReference type="Proteomes" id="UP000051386"/>
    </source>
</evidence>
<sequence length="298" mass="32559">MRMDLADLRLFLAVVEAGSITAGAARAHLALASTSERLRTMEAEAGIALLTRHPRGVTTTEAGEALAHHARLMLRQQSLLREELQEFASGARGTLHLYANTGALTTFLPGRLAPWMATRPRLHVDLKERTSKEIVRAVRGGQAEAGITSDAVDSAPLQLQPVADDPLLLIVPPHHRLAASPSTRFAEVLGETFVALADGNALQEHIEDNARALGRSLSPRIRMKTFEGVCEMVGHGIGIGIVPRSICRQHRRRYGFHAIALEDAWARRQLSLCFIRWNGLSRSMQSLLLHLGGHAVDD</sequence>
<feature type="domain" description="HTH lysR-type" evidence="5">
    <location>
        <begin position="3"/>
        <end position="60"/>
    </location>
</feature>
<name>A0A0R0CYI2_9GAMM</name>
<comment type="similarity">
    <text evidence="1">Belongs to the LysR transcriptional regulatory family.</text>
</comment>
<dbReference type="Gene3D" id="1.10.10.10">
    <property type="entry name" value="Winged helix-like DNA-binding domain superfamily/Winged helix DNA-binding domain"/>
    <property type="match status" value="1"/>
</dbReference>
<dbReference type="InterPro" id="IPR005119">
    <property type="entry name" value="LysR_subst-bd"/>
</dbReference>
<dbReference type="GO" id="GO:0003677">
    <property type="term" value="F:DNA binding"/>
    <property type="evidence" value="ECO:0007669"/>
    <property type="project" value="UniProtKB-KW"/>
</dbReference>
<accession>A0A0R0CYI2</accession>
<keyword evidence="2" id="KW-0805">Transcription regulation</keyword>
<dbReference type="InterPro" id="IPR036388">
    <property type="entry name" value="WH-like_DNA-bd_sf"/>
</dbReference>
<dbReference type="PANTHER" id="PTHR30419">
    <property type="entry name" value="HTH-TYPE TRANSCRIPTIONAL REGULATOR YBHD"/>
    <property type="match status" value="1"/>
</dbReference>
<dbReference type="AlphaFoldDB" id="A0A0R0CYI2"/>
<organism evidence="6 7">
    <name type="scientific">Stenotrophomonas chelatiphaga</name>
    <dbReference type="NCBI Taxonomy" id="517011"/>
    <lineage>
        <taxon>Bacteria</taxon>
        <taxon>Pseudomonadati</taxon>
        <taxon>Pseudomonadota</taxon>
        <taxon>Gammaproteobacteria</taxon>
        <taxon>Lysobacterales</taxon>
        <taxon>Lysobacteraceae</taxon>
        <taxon>Stenotrophomonas</taxon>
    </lineage>
</organism>
<evidence type="ECO:0000256" key="1">
    <source>
        <dbReference type="ARBA" id="ARBA00009437"/>
    </source>
</evidence>
<dbReference type="PATRIC" id="fig|517011.3.peg.945"/>
<evidence type="ECO:0000256" key="3">
    <source>
        <dbReference type="ARBA" id="ARBA00023125"/>
    </source>
</evidence>
<reference evidence="6 7" key="1">
    <citation type="submission" date="2015-05" db="EMBL/GenBank/DDBJ databases">
        <title>Genome sequencing and analysis of members of genus Stenotrophomonas.</title>
        <authorList>
            <person name="Patil P.P."/>
            <person name="Midha S."/>
            <person name="Patil P.B."/>
        </authorList>
    </citation>
    <scope>NUCLEOTIDE SEQUENCE [LARGE SCALE GENOMIC DNA]</scope>
    <source>
        <strain evidence="6 7">DSM 21508</strain>
    </source>
</reference>
<dbReference type="InterPro" id="IPR000847">
    <property type="entry name" value="LysR_HTH_N"/>
</dbReference>
<protein>
    <submittedName>
        <fullName evidence="6">LysR family transcriptional regulator</fullName>
    </submittedName>
</protein>
<dbReference type="GO" id="GO:0003700">
    <property type="term" value="F:DNA-binding transcription factor activity"/>
    <property type="evidence" value="ECO:0007669"/>
    <property type="project" value="InterPro"/>
</dbReference>
<dbReference type="GO" id="GO:0005829">
    <property type="term" value="C:cytosol"/>
    <property type="evidence" value="ECO:0007669"/>
    <property type="project" value="TreeGrafter"/>
</dbReference>
<dbReference type="SUPFAM" id="SSF46785">
    <property type="entry name" value="Winged helix' DNA-binding domain"/>
    <property type="match status" value="1"/>
</dbReference>
<proteinExistence type="inferred from homology"/>
<dbReference type="CDD" id="cd08421">
    <property type="entry name" value="PBP2_LTTR_like_1"/>
    <property type="match status" value="1"/>
</dbReference>
<evidence type="ECO:0000256" key="4">
    <source>
        <dbReference type="ARBA" id="ARBA00023163"/>
    </source>
</evidence>
<keyword evidence="7" id="KW-1185">Reference proteome</keyword>
<dbReference type="InterPro" id="IPR036390">
    <property type="entry name" value="WH_DNA-bd_sf"/>
</dbReference>